<dbReference type="InterPro" id="IPR051954">
    <property type="entry name" value="tRNA_methyltransferase_THADA"/>
</dbReference>
<feature type="domain" description="tRNA (32-2'-O)-methyltransferase regulator THADA-like TPR repeats region" evidence="3">
    <location>
        <begin position="284"/>
        <end position="442"/>
    </location>
</feature>
<evidence type="ECO:0000259" key="2">
    <source>
        <dbReference type="Pfam" id="PF10350"/>
    </source>
</evidence>
<keyword evidence="6" id="KW-1185">Reference proteome</keyword>
<dbReference type="Pfam" id="PF10350">
    <property type="entry name" value="DUF2428"/>
    <property type="match status" value="1"/>
</dbReference>
<feature type="domain" description="tRNA (32-2'-O)-methyltransferase regulator THADA-like C-terminal TPR repeats region" evidence="4">
    <location>
        <begin position="821"/>
        <end position="915"/>
    </location>
</feature>
<dbReference type="InterPro" id="IPR056842">
    <property type="entry name" value="THADA-like_TPR_C"/>
</dbReference>
<evidence type="ECO:0000256" key="1">
    <source>
        <dbReference type="ARBA" id="ARBA00022694"/>
    </source>
</evidence>
<comment type="caution">
    <text evidence="5">The sequence shown here is derived from an EMBL/GenBank/DDBJ whole genome shotgun (WGS) entry which is preliminary data.</text>
</comment>
<proteinExistence type="predicted"/>
<evidence type="ECO:0008006" key="7">
    <source>
        <dbReference type="Google" id="ProtNLM"/>
    </source>
</evidence>
<sequence length="939" mass="107990">MLRSQHPKDIADLDWVHRNVEDNLDDQKIVLALERTLEATLQWSTDKDTMIFGAATIKRILVIINDNASLSLPHAFFDKIISYIRRVWNYQADIVCHDAVDIFTILIKIHQNQCDYCQEIPPDESAANCDWINETIQWLLEPTSLYRSRFRCLLGLVKICPTLCVNLSPDFFNRAYVQLNNPTLSGVICEMIVFHLQGYPDLWDFHATSIKDFAMENERSVIKNRLLKMIEKKEELIGFSLMLFSEVKNVEGLEDVVLEVCRSLISHQGKLAIADSSMRPNPEWSDFLSNNWIFDQILHVNPNISISAFRLIVENPKKTRPFTDQDFELIKIFVDANMNHQSSGGRQLILKILKTALLRIGESLEAPLKDVKKAKHRMEELTQGTATATIRQVLKDDQVDEEIKNAEEFVRFLAKSSFDHLRKNANFNRRIMALCLIELLYTKSNYISNGKCRFVEYLNLESTLGSNRLKSIQNCLDDSYDLCQKVALVILKNVDFGETSIDEEAYLKNIEKLMASVKTRNTSAAGYRIRYYIHKYPTRIQPLLLKFCQKLDEFTKKSEENLLNITTFSVHPILNIIEAIIENADLDVKFCKTFLSTDLLPICHRIVEVVTPVVHNLSPEGYYPEFEENSQNSSQHLLVCCWRAHKHISAIFAWIFKNSLCNQLADEEVHKIGEFYWTQLTECKHRGAFECAVEGFNKVCLFLWTSENPNHPKPNLWLDQILDSLKGNVEVSKNLCATRRSAGLPHLIVSIVQTAPNLDALQKTAEKLMDMEGKNEEMRIHSMNCMKALVAASSLNEKITFALEKTLSVAISACRADWSERNAASQLFAAVRTRIFGVSRSIQRTLQIDQKNRQSNLEFFSKFPSLYMTLKEQIENEPDSEFSLLPPLILLSHLIPTTTNIYSLKPFIPLLLKIALKEKKRKSSSSCLSSYFIDFRRFR</sequence>
<dbReference type="Proteomes" id="UP001152747">
    <property type="component" value="Unassembled WGS sequence"/>
</dbReference>
<feature type="domain" description="DUF2428" evidence="2">
    <location>
        <begin position="597"/>
        <end position="818"/>
    </location>
</feature>
<dbReference type="InterPro" id="IPR019442">
    <property type="entry name" value="THADA/TRM732_DUF2428"/>
</dbReference>
<dbReference type="PANTHER" id="PTHR14387:SF7">
    <property type="entry name" value="THYROID ADENOMA-ASSOCIATED PROTEIN"/>
    <property type="match status" value="1"/>
</dbReference>
<evidence type="ECO:0000259" key="3">
    <source>
        <dbReference type="Pfam" id="PF25150"/>
    </source>
</evidence>
<evidence type="ECO:0000313" key="6">
    <source>
        <dbReference type="Proteomes" id="UP001152747"/>
    </source>
</evidence>
<organism evidence="5 6">
    <name type="scientific">Caenorhabditis angaria</name>
    <dbReference type="NCBI Taxonomy" id="860376"/>
    <lineage>
        <taxon>Eukaryota</taxon>
        <taxon>Metazoa</taxon>
        <taxon>Ecdysozoa</taxon>
        <taxon>Nematoda</taxon>
        <taxon>Chromadorea</taxon>
        <taxon>Rhabditida</taxon>
        <taxon>Rhabditina</taxon>
        <taxon>Rhabditomorpha</taxon>
        <taxon>Rhabditoidea</taxon>
        <taxon>Rhabditidae</taxon>
        <taxon>Peloderinae</taxon>
        <taxon>Caenorhabditis</taxon>
    </lineage>
</organism>
<dbReference type="OrthoDB" id="73997at2759"/>
<name>A0A9P1I9P4_9PELO</name>
<dbReference type="GO" id="GO:0030488">
    <property type="term" value="P:tRNA methylation"/>
    <property type="evidence" value="ECO:0007669"/>
    <property type="project" value="TreeGrafter"/>
</dbReference>
<protein>
    <recommendedName>
        <fullName evidence="7">DUF2428 domain-containing protein</fullName>
    </recommendedName>
</protein>
<dbReference type="AlphaFoldDB" id="A0A9P1I9P4"/>
<reference evidence="5" key="1">
    <citation type="submission" date="2022-11" db="EMBL/GenBank/DDBJ databases">
        <authorList>
            <person name="Kikuchi T."/>
        </authorList>
    </citation>
    <scope>NUCLEOTIDE SEQUENCE</scope>
    <source>
        <strain evidence="5">PS1010</strain>
    </source>
</reference>
<accession>A0A9P1I9P4</accession>
<evidence type="ECO:0000313" key="5">
    <source>
        <dbReference type="EMBL" id="CAI5441962.1"/>
    </source>
</evidence>
<dbReference type="Pfam" id="PF25150">
    <property type="entry name" value="TPR_Trm732"/>
    <property type="match status" value="1"/>
</dbReference>
<keyword evidence="1" id="KW-0819">tRNA processing</keyword>
<dbReference type="GO" id="GO:0005829">
    <property type="term" value="C:cytosol"/>
    <property type="evidence" value="ECO:0007669"/>
    <property type="project" value="TreeGrafter"/>
</dbReference>
<dbReference type="EMBL" id="CANHGI010000002">
    <property type="protein sequence ID" value="CAI5441962.1"/>
    <property type="molecule type" value="Genomic_DNA"/>
</dbReference>
<dbReference type="Pfam" id="PF25151">
    <property type="entry name" value="TPR_Trm732_C"/>
    <property type="match status" value="1"/>
</dbReference>
<gene>
    <name evidence="5" type="ORF">CAMP_LOCUS4599</name>
</gene>
<evidence type="ECO:0000259" key="4">
    <source>
        <dbReference type="Pfam" id="PF25151"/>
    </source>
</evidence>
<dbReference type="InterPro" id="IPR056843">
    <property type="entry name" value="THADA-like_TPR"/>
</dbReference>
<dbReference type="PANTHER" id="PTHR14387">
    <property type="entry name" value="THADA/DEATH RECEPTOR INTERACTING PROTEIN"/>
    <property type="match status" value="1"/>
</dbReference>